<protein>
    <recommendedName>
        <fullName evidence="6">Intraflagellar transport protein 20</fullName>
    </recommendedName>
</protein>
<dbReference type="AlphaFoldDB" id="A0A7S2CJ53"/>
<keyword evidence="3" id="KW-0966">Cell projection</keyword>
<feature type="coiled-coil region" evidence="4">
    <location>
        <begin position="90"/>
        <end position="117"/>
    </location>
</feature>
<comment type="subcellular location">
    <subcellularLocation>
        <location evidence="1">Cell projection</location>
        <location evidence="1">Cilium</location>
    </subcellularLocation>
</comment>
<evidence type="ECO:0000256" key="3">
    <source>
        <dbReference type="ARBA" id="ARBA00023273"/>
    </source>
</evidence>
<evidence type="ECO:0000313" key="5">
    <source>
        <dbReference type="EMBL" id="CAD9425352.1"/>
    </source>
</evidence>
<dbReference type="GO" id="GO:0030990">
    <property type="term" value="C:intraciliary transport particle"/>
    <property type="evidence" value="ECO:0007669"/>
    <property type="project" value="TreeGrafter"/>
</dbReference>
<evidence type="ECO:0000256" key="1">
    <source>
        <dbReference type="ARBA" id="ARBA00004138"/>
    </source>
</evidence>
<dbReference type="PANTHER" id="PTHR31978:SF1">
    <property type="entry name" value="INTRAFLAGELLAR TRANSPORT PROTEIN 20 HOMOLOG"/>
    <property type="match status" value="1"/>
</dbReference>
<organism evidence="5">
    <name type="scientific">Haptolina brevifila</name>
    <dbReference type="NCBI Taxonomy" id="156173"/>
    <lineage>
        <taxon>Eukaryota</taxon>
        <taxon>Haptista</taxon>
        <taxon>Haptophyta</taxon>
        <taxon>Prymnesiophyceae</taxon>
        <taxon>Prymnesiales</taxon>
        <taxon>Prymnesiaceae</taxon>
        <taxon>Haptolina</taxon>
    </lineage>
</organism>
<keyword evidence="2 4" id="KW-0175">Coiled coil</keyword>
<dbReference type="InterPro" id="IPR028172">
    <property type="entry name" value="FT20"/>
</dbReference>
<dbReference type="EMBL" id="HBGU01016348">
    <property type="protein sequence ID" value="CAD9425352.1"/>
    <property type="molecule type" value="Transcribed_RNA"/>
</dbReference>
<dbReference type="GO" id="GO:0097730">
    <property type="term" value="C:non-motile cilium"/>
    <property type="evidence" value="ECO:0007669"/>
    <property type="project" value="TreeGrafter"/>
</dbReference>
<accession>A0A7S2CJ53</accession>
<dbReference type="GO" id="GO:0005737">
    <property type="term" value="C:cytoplasm"/>
    <property type="evidence" value="ECO:0007669"/>
    <property type="project" value="TreeGrafter"/>
</dbReference>
<gene>
    <name evidence="5" type="ORF">CBRE1094_LOCUS8811</name>
</gene>
<reference evidence="5" key="1">
    <citation type="submission" date="2021-01" db="EMBL/GenBank/DDBJ databases">
        <authorList>
            <person name="Corre E."/>
            <person name="Pelletier E."/>
            <person name="Niang G."/>
            <person name="Scheremetjew M."/>
            <person name="Finn R."/>
            <person name="Kale V."/>
            <person name="Holt S."/>
            <person name="Cochrane G."/>
            <person name="Meng A."/>
            <person name="Brown T."/>
            <person name="Cohen L."/>
        </authorList>
    </citation>
    <scope>NUCLEOTIDE SEQUENCE</scope>
    <source>
        <strain evidence="5">UTEX LB 985</strain>
    </source>
</reference>
<evidence type="ECO:0000256" key="2">
    <source>
        <dbReference type="ARBA" id="ARBA00023054"/>
    </source>
</evidence>
<dbReference type="GO" id="GO:0036064">
    <property type="term" value="C:ciliary basal body"/>
    <property type="evidence" value="ECO:0007669"/>
    <property type="project" value="TreeGrafter"/>
</dbReference>
<dbReference type="Pfam" id="PF14931">
    <property type="entry name" value="IFT20"/>
    <property type="match status" value="1"/>
</dbReference>
<sequence>MSALATLAEQGIHADRDGLHVMPPEQLQASVSMQEECKEFLAKTKQFNDIVGDFIDVMESKSKVIEAEKLRAIGLGNRVEHEKEVRKRKQLEVQAMINEKKAELERLNLQHESLVRVEADQKALIEKLTNNEA</sequence>
<proteinExistence type="predicted"/>
<dbReference type="PANTHER" id="PTHR31978">
    <property type="entry name" value="INTRAFLAGELLAR TRANSPORT PROTEIN 20 HOMOLOG"/>
    <property type="match status" value="1"/>
</dbReference>
<evidence type="ECO:0008006" key="6">
    <source>
        <dbReference type="Google" id="ProtNLM"/>
    </source>
</evidence>
<dbReference type="GO" id="GO:0097546">
    <property type="term" value="C:ciliary base"/>
    <property type="evidence" value="ECO:0007669"/>
    <property type="project" value="TreeGrafter"/>
</dbReference>
<name>A0A7S2CJ53_9EUKA</name>
<dbReference type="GO" id="GO:0061512">
    <property type="term" value="P:protein localization to cilium"/>
    <property type="evidence" value="ECO:0007669"/>
    <property type="project" value="TreeGrafter"/>
</dbReference>
<dbReference type="GO" id="GO:0060271">
    <property type="term" value="P:cilium assembly"/>
    <property type="evidence" value="ECO:0007669"/>
    <property type="project" value="TreeGrafter"/>
</dbReference>
<evidence type="ECO:0000256" key="4">
    <source>
        <dbReference type="SAM" id="Coils"/>
    </source>
</evidence>